<dbReference type="Proteomes" id="UP000248395">
    <property type="component" value="Unassembled WGS sequence"/>
</dbReference>
<dbReference type="GO" id="GO:0043565">
    <property type="term" value="F:sequence-specific DNA binding"/>
    <property type="evidence" value="ECO:0007669"/>
    <property type="project" value="InterPro"/>
</dbReference>
<evidence type="ECO:0000256" key="1">
    <source>
        <dbReference type="ARBA" id="ARBA00023015"/>
    </source>
</evidence>
<comment type="caution">
    <text evidence="5">The sequence shown here is derived from an EMBL/GenBank/DDBJ whole genome shotgun (WGS) entry which is preliminary data.</text>
</comment>
<dbReference type="SMART" id="SM00342">
    <property type="entry name" value="HTH_ARAC"/>
    <property type="match status" value="1"/>
</dbReference>
<dbReference type="InterPro" id="IPR029062">
    <property type="entry name" value="Class_I_gatase-like"/>
</dbReference>
<evidence type="ECO:0000256" key="3">
    <source>
        <dbReference type="ARBA" id="ARBA00023163"/>
    </source>
</evidence>
<dbReference type="GO" id="GO:0003700">
    <property type="term" value="F:DNA-binding transcription factor activity"/>
    <property type="evidence" value="ECO:0007669"/>
    <property type="project" value="InterPro"/>
</dbReference>
<accession>A0A318IU05</accession>
<sequence>MHQISVLLSPHCYAGSVTGFIDILLFANQLAERKGQAALFGWTLCSQASEPVQSASGILLHAQGDWQLAGCADTIIVPPLAYSSLKQFQARLASETVLQQQLSAWHAAGKQLLSFCTGIPLLAESGVLNERPATISWWLTTWFRNRYPRVRLQPYATMTTSPGLLCGGASTSYIELALHLVRQYGGQEYALACSRLLLTGPQHGSQAPYMTMQSFAGHDDALVLRCQYWLQDNMAAPFDLATLAAHARSSSRTVIRRFNQVLGVSPLRYLQQLRLHAARRWLEGSNLPLEQIIQQLGYSDSASFRRLFQRELHCTPAAYRKQFQPT</sequence>
<evidence type="ECO:0000256" key="2">
    <source>
        <dbReference type="ARBA" id="ARBA00023125"/>
    </source>
</evidence>
<reference evidence="5 6" key="1">
    <citation type="submission" date="2018-05" db="EMBL/GenBank/DDBJ databases">
        <title>Genomic Encyclopedia of Type Strains, Phase IV (KMG-IV): sequencing the most valuable type-strain genomes for metagenomic binning, comparative biology and taxonomic classification.</title>
        <authorList>
            <person name="Goeker M."/>
        </authorList>
    </citation>
    <scope>NUCLEOTIDE SEQUENCE [LARGE SCALE GENOMIC DNA]</scope>
    <source>
        <strain evidence="5 6">DSM 25134</strain>
    </source>
</reference>
<protein>
    <submittedName>
        <fullName evidence="5">AraC family transcriptional regulator with amidase-like domain</fullName>
    </submittedName>
</protein>
<dbReference type="InterPro" id="IPR018060">
    <property type="entry name" value="HTH_AraC"/>
</dbReference>
<dbReference type="SUPFAM" id="SSF52317">
    <property type="entry name" value="Class I glutamine amidotransferase-like"/>
    <property type="match status" value="1"/>
</dbReference>
<dbReference type="Gene3D" id="3.40.50.880">
    <property type="match status" value="1"/>
</dbReference>
<dbReference type="Pfam" id="PF12833">
    <property type="entry name" value="HTH_18"/>
    <property type="match status" value="1"/>
</dbReference>
<organism evidence="5 6">
    <name type="scientific">Aquitalea magnusonii</name>
    <dbReference type="NCBI Taxonomy" id="332411"/>
    <lineage>
        <taxon>Bacteria</taxon>
        <taxon>Pseudomonadati</taxon>
        <taxon>Pseudomonadota</taxon>
        <taxon>Betaproteobacteria</taxon>
        <taxon>Neisseriales</taxon>
        <taxon>Chromobacteriaceae</taxon>
        <taxon>Aquitalea</taxon>
    </lineage>
</organism>
<dbReference type="AlphaFoldDB" id="A0A318IU05"/>
<evidence type="ECO:0000259" key="4">
    <source>
        <dbReference type="PROSITE" id="PS01124"/>
    </source>
</evidence>
<dbReference type="SUPFAM" id="SSF46689">
    <property type="entry name" value="Homeodomain-like"/>
    <property type="match status" value="2"/>
</dbReference>
<name>A0A318IU05_9NEIS</name>
<keyword evidence="2" id="KW-0238">DNA-binding</keyword>
<dbReference type="EMBL" id="QJKC01000032">
    <property type="protein sequence ID" value="PXX38845.1"/>
    <property type="molecule type" value="Genomic_DNA"/>
</dbReference>
<feature type="domain" description="HTH araC/xylS-type" evidence="4">
    <location>
        <begin position="224"/>
        <end position="322"/>
    </location>
</feature>
<dbReference type="PANTHER" id="PTHR43280">
    <property type="entry name" value="ARAC-FAMILY TRANSCRIPTIONAL REGULATOR"/>
    <property type="match status" value="1"/>
</dbReference>
<keyword evidence="1" id="KW-0805">Transcription regulation</keyword>
<dbReference type="InterPro" id="IPR009057">
    <property type="entry name" value="Homeodomain-like_sf"/>
</dbReference>
<proteinExistence type="predicted"/>
<keyword evidence="6" id="KW-1185">Reference proteome</keyword>
<dbReference type="PROSITE" id="PS01124">
    <property type="entry name" value="HTH_ARAC_FAMILY_2"/>
    <property type="match status" value="1"/>
</dbReference>
<evidence type="ECO:0000313" key="6">
    <source>
        <dbReference type="Proteomes" id="UP000248395"/>
    </source>
</evidence>
<dbReference type="Gene3D" id="1.10.10.60">
    <property type="entry name" value="Homeodomain-like"/>
    <property type="match status" value="1"/>
</dbReference>
<keyword evidence="3" id="KW-0804">Transcription</keyword>
<dbReference type="PANTHER" id="PTHR43280:SF2">
    <property type="entry name" value="HTH-TYPE TRANSCRIPTIONAL REGULATOR EXSA"/>
    <property type="match status" value="1"/>
</dbReference>
<gene>
    <name evidence="5" type="ORF">DFR38_13218</name>
</gene>
<evidence type="ECO:0000313" key="5">
    <source>
        <dbReference type="EMBL" id="PXX38845.1"/>
    </source>
</evidence>